<evidence type="ECO:0000313" key="2">
    <source>
        <dbReference type="Proteomes" id="UP000245263"/>
    </source>
</evidence>
<proteinExistence type="predicted"/>
<reference evidence="1 2" key="1">
    <citation type="submission" date="2021-08" db="EMBL/GenBank/DDBJ databases">
        <title>Complete genome sequence of Leptospira kobayashii strain E30.</title>
        <authorList>
            <person name="Nakao R."/>
            <person name="Nakamura S."/>
            <person name="Masuzawa T."/>
            <person name="Koizumi N."/>
        </authorList>
    </citation>
    <scope>NUCLEOTIDE SEQUENCE [LARGE SCALE GENOMIC DNA]</scope>
    <source>
        <strain evidence="1 2">E30</strain>
    </source>
</reference>
<keyword evidence="2" id="KW-1185">Reference proteome</keyword>
<name>A0ABM7UMV4_9LEPT</name>
<dbReference type="Proteomes" id="UP000245263">
    <property type="component" value="Chromosome 1"/>
</dbReference>
<sequence>MEKLRIKKMNLSVTNSDMAETYTKFFNLEFEPFDLERIFEARNESTGFFLSTVFQKRFSEEVNLKRHEDQKLWFLSKNLRYLALDGIQKVADDSGKLENASILYLLVFFDQSSITELGFEDTCHILMKRYDLSSLILKLPDSDHLEIWGKDSTRKVYKNVSHPNIDSLLKSLFQSINKKDHFQFVGIERPNLDKKQGISMGRRGFTRAIA</sequence>
<evidence type="ECO:0000313" key="1">
    <source>
        <dbReference type="EMBL" id="BDA80395.1"/>
    </source>
</evidence>
<organism evidence="1 2">
    <name type="scientific">Leptospira kobayashii</name>
    <dbReference type="NCBI Taxonomy" id="1917830"/>
    <lineage>
        <taxon>Bacteria</taxon>
        <taxon>Pseudomonadati</taxon>
        <taxon>Spirochaetota</taxon>
        <taxon>Spirochaetia</taxon>
        <taxon>Leptospirales</taxon>
        <taxon>Leptospiraceae</taxon>
        <taxon>Leptospira</taxon>
    </lineage>
</organism>
<dbReference type="RefSeq" id="WP_242935257.1">
    <property type="nucleotide sequence ID" value="NZ_AP025028.1"/>
</dbReference>
<protein>
    <submittedName>
        <fullName evidence="1">Uncharacterized protein</fullName>
    </submittedName>
</protein>
<gene>
    <name evidence="1" type="ORF">LPTSP3_g33250</name>
</gene>
<dbReference type="EMBL" id="AP025028">
    <property type="protein sequence ID" value="BDA80395.1"/>
    <property type="molecule type" value="Genomic_DNA"/>
</dbReference>
<accession>A0ABM7UMV4</accession>